<dbReference type="InterPro" id="IPR050352">
    <property type="entry name" value="ABCG_transporters"/>
</dbReference>
<comment type="similarity">
    <text evidence="2">Belongs to the ABC transporter superfamily. ABCG family. Eye pigment precursor importer (TC 3.A.1.204) subfamily.</text>
</comment>
<dbReference type="GO" id="GO:0005886">
    <property type="term" value="C:plasma membrane"/>
    <property type="evidence" value="ECO:0007669"/>
    <property type="project" value="TreeGrafter"/>
</dbReference>
<keyword evidence="5" id="KW-0547">Nucleotide-binding</keyword>
<comment type="subcellular location">
    <subcellularLocation>
        <location evidence="1">Membrane</location>
        <topology evidence="1">Multi-pass membrane protein</topology>
    </subcellularLocation>
</comment>
<dbReference type="OrthoDB" id="66620at2759"/>
<keyword evidence="12" id="KW-1185">Reference proteome</keyword>
<evidence type="ECO:0000256" key="3">
    <source>
        <dbReference type="ARBA" id="ARBA00022448"/>
    </source>
</evidence>
<gene>
    <name evidence="11" type="ORF">C0Q70_05211</name>
</gene>
<feature type="transmembrane region" description="Helical" evidence="9">
    <location>
        <begin position="471"/>
        <end position="493"/>
    </location>
</feature>
<keyword evidence="3" id="KW-0813">Transport</keyword>
<reference evidence="11 12" key="1">
    <citation type="submission" date="2018-04" db="EMBL/GenBank/DDBJ databases">
        <title>The genome of golden apple snail Pomacea canaliculata provides insight into stress tolerance and invasive adaptation.</title>
        <authorList>
            <person name="Liu C."/>
            <person name="Liu B."/>
            <person name="Ren Y."/>
            <person name="Zhang Y."/>
            <person name="Wang H."/>
            <person name="Li S."/>
            <person name="Jiang F."/>
            <person name="Yin L."/>
            <person name="Zhang G."/>
            <person name="Qian W."/>
            <person name="Fan W."/>
        </authorList>
    </citation>
    <scope>NUCLEOTIDE SEQUENCE [LARGE SCALE GENOMIC DNA]</scope>
    <source>
        <strain evidence="11">SZHN2017</strain>
        <tissue evidence="11">Muscle</tissue>
    </source>
</reference>
<dbReference type="PROSITE" id="PS50893">
    <property type="entry name" value="ABC_TRANSPORTER_2"/>
    <property type="match status" value="1"/>
</dbReference>
<evidence type="ECO:0000256" key="6">
    <source>
        <dbReference type="ARBA" id="ARBA00022840"/>
    </source>
</evidence>
<feature type="transmembrane region" description="Helical" evidence="9">
    <location>
        <begin position="387"/>
        <end position="406"/>
    </location>
</feature>
<dbReference type="EMBL" id="PZQS01000003">
    <property type="protein sequence ID" value="PVD33949.1"/>
    <property type="molecule type" value="Genomic_DNA"/>
</dbReference>
<dbReference type="GO" id="GO:0016887">
    <property type="term" value="F:ATP hydrolysis activity"/>
    <property type="evidence" value="ECO:0007669"/>
    <property type="project" value="InterPro"/>
</dbReference>
<feature type="transmembrane region" description="Helical" evidence="9">
    <location>
        <begin position="526"/>
        <end position="544"/>
    </location>
</feature>
<dbReference type="Gene3D" id="3.40.50.300">
    <property type="entry name" value="P-loop containing nucleotide triphosphate hydrolases"/>
    <property type="match status" value="1"/>
</dbReference>
<feature type="transmembrane region" description="Helical" evidence="9">
    <location>
        <begin position="499"/>
        <end position="519"/>
    </location>
</feature>
<dbReference type="SMART" id="SM00382">
    <property type="entry name" value="AAA"/>
    <property type="match status" value="1"/>
</dbReference>
<dbReference type="STRING" id="400727.A0A2T7PKJ2"/>
<evidence type="ECO:0000313" key="11">
    <source>
        <dbReference type="EMBL" id="PVD33949.1"/>
    </source>
</evidence>
<evidence type="ECO:0000256" key="1">
    <source>
        <dbReference type="ARBA" id="ARBA00004141"/>
    </source>
</evidence>
<dbReference type="Pfam" id="PF00005">
    <property type="entry name" value="ABC_tran"/>
    <property type="match status" value="1"/>
</dbReference>
<protein>
    <recommendedName>
        <fullName evidence="10">ABC transporter domain-containing protein</fullName>
    </recommendedName>
</protein>
<dbReference type="Proteomes" id="UP000245119">
    <property type="component" value="Linkage Group LG3"/>
</dbReference>
<proteinExistence type="inferred from homology"/>
<keyword evidence="8 9" id="KW-0472">Membrane</keyword>
<dbReference type="AlphaFoldDB" id="A0A2T7PKJ2"/>
<evidence type="ECO:0000256" key="4">
    <source>
        <dbReference type="ARBA" id="ARBA00022692"/>
    </source>
</evidence>
<dbReference type="InterPro" id="IPR003593">
    <property type="entry name" value="AAA+_ATPase"/>
</dbReference>
<dbReference type="InterPro" id="IPR017871">
    <property type="entry name" value="ABC_transporter-like_CS"/>
</dbReference>
<evidence type="ECO:0000313" key="12">
    <source>
        <dbReference type="Proteomes" id="UP000245119"/>
    </source>
</evidence>
<accession>A0A2T7PKJ2</accession>
<evidence type="ECO:0000256" key="2">
    <source>
        <dbReference type="ARBA" id="ARBA00005814"/>
    </source>
</evidence>
<feature type="transmembrane region" description="Helical" evidence="9">
    <location>
        <begin position="299"/>
        <end position="320"/>
    </location>
</feature>
<feature type="transmembrane region" description="Helical" evidence="9">
    <location>
        <begin position="261"/>
        <end position="279"/>
    </location>
</feature>
<dbReference type="InterPro" id="IPR013525">
    <property type="entry name" value="ABC2_TM"/>
</dbReference>
<sequence length="548" mass="61547">MTVLGSQPLGPKLGIRMLWNIIGGAKGQSVRWCRPGDQFKIQGNVGVTDCGMEIVFKNLVVTRGERRILSDLSGVARPGRVLAVMGPSGCGKTTLLNCLAGRTLLDHGEIAMDGIPVNKSLRRKLSYVMQEDSFFPNLTLRETLSFTTMLRLPDKLPKSEKIQRMEAIIDDLDIRKCQHTIMGDAWCRGISGGEKKRASIACELITDPAIIFLDEPTSGLDYSTASSLVRTLRTITEAQKKTLVMTIHQPSSQMFFTFHDLLLLSDGQMAFFGLCANVIDFFHKAGLVMDAHYNPADFISMLLIFVSPVFCLLSITAIYFHDKYYFSQKTETDSVHVSLVHLDGQESNHTFEDQSHTQKWATGWVTQYVQLTTRTFRQSRTRILSRLKIMESVLLCLLVSIVWFQLPHTEETLRDRMGALFFTIIHWGFTPLFDAVSSFPMERVVIHKERSAGWYRLSAYYLAKMTSELPLILVQPGIFVAVSYWCIGFNGVGPFFGTVFIMMVNAIAGQSIGLFLGILCMDFRKAMTVATIFMMAIMLLGIVLDMLN</sequence>
<dbReference type="GO" id="GO:0140359">
    <property type="term" value="F:ABC-type transporter activity"/>
    <property type="evidence" value="ECO:0007669"/>
    <property type="project" value="InterPro"/>
</dbReference>
<keyword evidence="7 9" id="KW-1133">Transmembrane helix</keyword>
<name>A0A2T7PKJ2_POMCA</name>
<evidence type="ECO:0000259" key="10">
    <source>
        <dbReference type="PROSITE" id="PS50893"/>
    </source>
</evidence>
<evidence type="ECO:0000256" key="8">
    <source>
        <dbReference type="ARBA" id="ARBA00023136"/>
    </source>
</evidence>
<dbReference type="PANTHER" id="PTHR48041:SF63">
    <property type="entry name" value="EARLY GENE AT 23, ISOFORM C"/>
    <property type="match status" value="1"/>
</dbReference>
<feature type="domain" description="ABC transporter" evidence="10">
    <location>
        <begin position="54"/>
        <end position="291"/>
    </location>
</feature>
<dbReference type="PROSITE" id="PS00211">
    <property type="entry name" value="ABC_TRANSPORTER_1"/>
    <property type="match status" value="1"/>
</dbReference>
<dbReference type="CDD" id="cd03213">
    <property type="entry name" value="ABCG_EPDR"/>
    <property type="match status" value="1"/>
</dbReference>
<dbReference type="Pfam" id="PF01061">
    <property type="entry name" value="ABC2_membrane"/>
    <property type="match status" value="1"/>
</dbReference>
<keyword evidence="6" id="KW-0067">ATP-binding</keyword>
<keyword evidence="4 9" id="KW-0812">Transmembrane</keyword>
<evidence type="ECO:0000256" key="9">
    <source>
        <dbReference type="SAM" id="Phobius"/>
    </source>
</evidence>
<dbReference type="GO" id="GO:0005524">
    <property type="term" value="F:ATP binding"/>
    <property type="evidence" value="ECO:0007669"/>
    <property type="project" value="UniProtKB-KW"/>
</dbReference>
<evidence type="ECO:0000256" key="7">
    <source>
        <dbReference type="ARBA" id="ARBA00022989"/>
    </source>
</evidence>
<dbReference type="FunFam" id="3.40.50.300:FF:001276">
    <property type="entry name" value="Uncharacterized protein, isoform A"/>
    <property type="match status" value="1"/>
</dbReference>
<feature type="transmembrane region" description="Helical" evidence="9">
    <location>
        <begin position="418"/>
        <end position="441"/>
    </location>
</feature>
<dbReference type="InterPro" id="IPR003439">
    <property type="entry name" value="ABC_transporter-like_ATP-bd"/>
</dbReference>
<dbReference type="SUPFAM" id="SSF52540">
    <property type="entry name" value="P-loop containing nucleoside triphosphate hydrolases"/>
    <property type="match status" value="1"/>
</dbReference>
<evidence type="ECO:0000256" key="5">
    <source>
        <dbReference type="ARBA" id="ARBA00022741"/>
    </source>
</evidence>
<organism evidence="11 12">
    <name type="scientific">Pomacea canaliculata</name>
    <name type="common">Golden apple snail</name>
    <dbReference type="NCBI Taxonomy" id="400727"/>
    <lineage>
        <taxon>Eukaryota</taxon>
        <taxon>Metazoa</taxon>
        <taxon>Spiralia</taxon>
        <taxon>Lophotrochozoa</taxon>
        <taxon>Mollusca</taxon>
        <taxon>Gastropoda</taxon>
        <taxon>Caenogastropoda</taxon>
        <taxon>Architaenioglossa</taxon>
        <taxon>Ampullarioidea</taxon>
        <taxon>Ampullariidae</taxon>
        <taxon>Pomacea</taxon>
    </lineage>
</organism>
<dbReference type="PANTHER" id="PTHR48041">
    <property type="entry name" value="ABC TRANSPORTER G FAMILY MEMBER 28"/>
    <property type="match status" value="1"/>
</dbReference>
<dbReference type="InterPro" id="IPR027417">
    <property type="entry name" value="P-loop_NTPase"/>
</dbReference>
<comment type="caution">
    <text evidence="11">The sequence shown here is derived from an EMBL/GenBank/DDBJ whole genome shotgun (WGS) entry which is preliminary data.</text>
</comment>